<feature type="compositionally biased region" description="Polar residues" evidence="1">
    <location>
        <begin position="177"/>
        <end position="194"/>
    </location>
</feature>
<accession>A0A6A6X0M9</accession>
<feature type="region of interest" description="Disordered" evidence="1">
    <location>
        <begin position="175"/>
        <end position="198"/>
    </location>
</feature>
<sequence length="221" mass="22914">MHPSNLVPLLASTAAAQSLVTVTLLNLNWYSLPALTIQRSDATATTYKYDCPAVITTTPYTTTQTQSLASDDPARSRQFCVPMTLIQGPQTWEFNATAIESGALTRKGECTWKGELTLANLTCTGMLEGTVYATSISATTVMNQKDLTGSSFWGLTTVVAMVTASSTVTTGLEVDASKSSAAPTGVSNEQSTGPAPSVTMPTGAMVFMGGVAGVLGLAIGL</sequence>
<name>A0A6A6X0M9_9PLEO</name>
<dbReference type="EMBL" id="MU002117">
    <property type="protein sequence ID" value="KAF2789731.1"/>
    <property type="molecule type" value="Genomic_DNA"/>
</dbReference>
<proteinExistence type="predicted"/>
<evidence type="ECO:0000256" key="1">
    <source>
        <dbReference type="SAM" id="MobiDB-lite"/>
    </source>
</evidence>
<reference evidence="2" key="1">
    <citation type="journal article" date="2020" name="Stud. Mycol.">
        <title>101 Dothideomycetes genomes: a test case for predicting lifestyles and emergence of pathogens.</title>
        <authorList>
            <person name="Haridas S."/>
            <person name="Albert R."/>
            <person name="Binder M."/>
            <person name="Bloem J."/>
            <person name="Labutti K."/>
            <person name="Salamov A."/>
            <person name="Andreopoulos B."/>
            <person name="Baker S."/>
            <person name="Barry K."/>
            <person name="Bills G."/>
            <person name="Bluhm B."/>
            <person name="Cannon C."/>
            <person name="Castanera R."/>
            <person name="Culley D."/>
            <person name="Daum C."/>
            <person name="Ezra D."/>
            <person name="Gonzalez J."/>
            <person name="Henrissat B."/>
            <person name="Kuo A."/>
            <person name="Liang C."/>
            <person name="Lipzen A."/>
            <person name="Lutzoni F."/>
            <person name="Magnuson J."/>
            <person name="Mondo S."/>
            <person name="Nolan M."/>
            <person name="Ohm R."/>
            <person name="Pangilinan J."/>
            <person name="Park H.-J."/>
            <person name="Ramirez L."/>
            <person name="Alfaro M."/>
            <person name="Sun H."/>
            <person name="Tritt A."/>
            <person name="Yoshinaga Y."/>
            <person name="Zwiers L.-H."/>
            <person name="Turgeon B."/>
            <person name="Goodwin S."/>
            <person name="Spatafora J."/>
            <person name="Crous P."/>
            <person name="Grigoriev I."/>
        </authorList>
    </citation>
    <scope>NUCLEOTIDE SEQUENCE</scope>
    <source>
        <strain evidence="2">CBS 109.77</strain>
    </source>
</reference>
<evidence type="ECO:0000313" key="3">
    <source>
        <dbReference type="Proteomes" id="UP000799757"/>
    </source>
</evidence>
<protein>
    <submittedName>
        <fullName evidence="2">Uncharacterized protein</fullName>
    </submittedName>
</protein>
<dbReference type="OrthoDB" id="3689315at2759"/>
<organism evidence="2 3">
    <name type="scientific">Melanomma pulvis-pyrius CBS 109.77</name>
    <dbReference type="NCBI Taxonomy" id="1314802"/>
    <lineage>
        <taxon>Eukaryota</taxon>
        <taxon>Fungi</taxon>
        <taxon>Dikarya</taxon>
        <taxon>Ascomycota</taxon>
        <taxon>Pezizomycotina</taxon>
        <taxon>Dothideomycetes</taxon>
        <taxon>Pleosporomycetidae</taxon>
        <taxon>Pleosporales</taxon>
        <taxon>Melanommataceae</taxon>
        <taxon>Melanomma</taxon>
    </lineage>
</organism>
<evidence type="ECO:0000313" key="2">
    <source>
        <dbReference type="EMBL" id="KAF2789731.1"/>
    </source>
</evidence>
<gene>
    <name evidence="2" type="ORF">K505DRAFT_420277</name>
</gene>
<dbReference type="AlphaFoldDB" id="A0A6A6X0M9"/>
<dbReference type="Proteomes" id="UP000799757">
    <property type="component" value="Unassembled WGS sequence"/>
</dbReference>
<keyword evidence="3" id="KW-1185">Reference proteome</keyword>